<feature type="transmembrane region" description="Helical" evidence="6">
    <location>
        <begin position="289"/>
        <end position="309"/>
    </location>
</feature>
<sequence>MKAAGHLKNFSANALQLVANNIFGLVIFYVLSTGLSKADFGRLNLVLAILLAAFNVLSCGIDQLIVKKIAADDDRQSALSLYIIHTLITGIILYSMLLAGYTFIPNNTSIYQLLLLVGIGKLMIYFSTPYKQAANGLEKFKLMAWLSVISNFVRCACLLVCLLVHRFSLSTVVAVFIAGDILEFVIGLILFKRWAGILITLKWNKRKYFELVKEALPQIGVVIITSSLARFDWIFIGIMLSAIKLAEYSFAYKVFEIALLPLSAVAPLLIPRFTKMFKQGDININGMKFLMSTEAIIAGLSVLLINIYWSPVIDWVTHGKYGAVNQHVIFFLSLCLPLLYLENFLWTMFFAQGRMKMILHAFIITLAVNVLGDIILIPLFQNEGAAIAFLLACIAQIIFYLDRNNIAGLQGVWQPVLTCTICAVVAGLGARSITADNWLVIPVAIVFYGGLLLITGQINHSAQARLKAIFS</sequence>
<keyword evidence="3 6" id="KW-0812">Transmembrane</keyword>
<keyword evidence="8" id="KW-1185">Reference proteome</keyword>
<evidence type="ECO:0000256" key="6">
    <source>
        <dbReference type="SAM" id="Phobius"/>
    </source>
</evidence>
<dbReference type="InterPro" id="IPR002797">
    <property type="entry name" value="Polysacc_synth"/>
</dbReference>
<feature type="transmembrane region" description="Helical" evidence="6">
    <location>
        <begin position="142"/>
        <end position="165"/>
    </location>
</feature>
<organism evidence="7 8">
    <name type="scientific">Mucilaginibacter panaciglaebae</name>
    <dbReference type="NCBI Taxonomy" id="502331"/>
    <lineage>
        <taxon>Bacteria</taxon>
        <taxon>Pseudomonadati</taxon>
        <taxon>Bacteroidota</taxon>
        <taxon>Sphingobacteriia</taxon>
        <taxon>Sphingobacteriales</taxon>
        <taxon>Sphingobacteriaceae</taxon>
        <taxon>Mucilaginibacter</taxon>
    </lineage>
</organism>
<feature type="transmembrane region" description="Helical" evidence="6">
    <location>
        <begin position="12"/>
        <end position="31"/>
    </location>
</feature>
<evidence type="ECO:0000256" key="4">
    <source>
        <dbReference type="ARBA" id="ARBA00022989"/>
    </source>
</evidence>
<feature type="transmembrane region" description="Helical" evidence="6">
    <location>
        <begin position="385"/>
        <end position="401"/>
    </location>
</feature>
<name>A0ABP7WQU6_9SPHI</name>
<dbReference type="PANTHER" id="PTHR30250">
    <property type="entry name" value="PST FAMILY PREDICTED COLANIC ACID TRANSPORTER"/>
    <property type="match status" value="1"/>
</dbReference>
<feature type="transmembrane region" description="Helical" evidence="6">
    <location>
        <begin position="439"/>
        <end position="458"/>
    </location>
</feature>
<keyword evidence="2" id="KW-1003">Cell membrane</keyword>
<proteinExistence type="predicted"/>
<feature type="transmembrane region" description="Helical" evidence="6">
    <location>
        <begin position="413"/>
        <end position="433"/>
    </location>
</feature>
<gene>
    <name evidence="7" type="ORF">GCM10022392_16400</name>
</gene>
<evidence type="ECO:0000256" key="1">
    <source>
        <dbReference type="ARBA" id="ARBA00004651"/>
    </source>
</evidence>
<evidence type="ECO:0000313" key="7">
    <source>
        <dbReference type="EMBL" id="GAA4094385.1"/>
    </source>
</evidence>
<feature type="transmembrane region" description="Helical" evidence="6">
    <location>
        <begin position="110"/>
        <end position="130"/>
    </location>
</feature>
<accession>A0ABP7WQU6</accession>
<reference evidence="8" key="1">
    <citation type="journal article" date="2019" name="Int. J. Syst. Evol. Microbiol.">
        <title>The Global Catalogue of Microorganisms (GCM) 10K type strain sequencing project: providing services to taxonomists for standard genome sequencing and annotation.</title>
        <authorList>
            <consortium name="The Broad Institute Genomics Platform"/>
            <consortium name="The Broad Institute Genome Sequencing Center for Infectious Disease"/>
            <person name="Wu L."/>
            <person name="Ma J."/>
        </authorList>
    </citation>
    <scope>NUCLEOTIDE SEQUENCE [LARGE SCALE GENOMIC DNA]</scope>
    <source>
        <strain evidence="8">JCM 17085</strain>
    </source>
</reference>
<evidence type="ECO:0000256" key="2">
    <source>
        <dbReference type="ARBA" id="ARBA00022475"/>
    </source>
</evidence>
<evidence type="ECO:0000313" key="8">
    <source>
        <dbReference type="Proteomes" id="UP001500841"/>
    </source>
</evidence>
<evidence type="ECO:0000256" key="5">
    <source>
        <dbReference type="ARBA" id="ARBA00023136"/>
    </source>
</evidence>
<comment type="caution">
    <text evidence="7">The sequence shown here is derived from an EMBL/GenBank/DDBJ whole genome shotgun (WGS) entry which is preliminary data.</text>
</comment>
<evidence type="ECO:0000256" key="3">
    <source>
        <dbReference type="ARBA" id="ARBA00022692"/>
    </source>
</evidence>
<dbReference type="RefSeq" id="WP_345102783.1">
    <property type="nucleotide sequence ID" value="NZ_BAABCV010000005.1"/>
</dbReference>
<dbReference type="EMBL" id="BAABCV010000005">
    <property type="protein sequence ID" value="GAA4094385.1"/>
    <property type="molecule type" value="Genomic_DNA"/>
</dbReference>
<feature type="transmembrane region" description="Helical" evidence="6">
    <location>
        <begin position="78"/>
        <end position="104"/>
    </location>
</feature>
<keyword evidence="4 6" id="KW-1133">Transmembrane helix</keyword>
<feature type="transmembrane region" description="Helical" evidence="6">
    <location>
        <begin position="329"/>
        <end position="351"/>
    </location>
</feature>
<dbReference type="InterPro" id="IPR050833">
    <property type="entry name" value="Poly_Biosynth_Transport"/>
</dbReference>
<feature type="transmembrane region" description="Helical" evidence="6">
    <location>
        <begin position="43"/>
        <end position="66"/>
    </location>
</feature>
<keyword evidence="5 6" id="KW-0472">Membrane</keyword>
<feature type="transmembrane region" description="Helical" evidence="6">
    <location>
        <begin position="358"/>
        <end position="379"/>
    </location>
</feature>
<dbReference type="PANTHER" id="PTHR30250:SF11">
    <property type="entry name" value="O-ANTIGEN TRANSPORTER-RELATED"/>
    <property type="match status" value="1"/>
</dbReference>
<dbReference type="Proteomes" id="UP001500841">
    <property type="component" value="Unassembled WGS sequence"/>
</dbReference>
<evidence type="ECO:0008006" key="9">
    <source>
        <dbReference type="Google" id="ProtNLM"/>
    </source>
</evidence>
<comment type="subcellular location">
    <subcellularLocation>
        <location evidence="1">Cell membrane</location>
        <topology evidence="1">Multi-pass membrane protein</topology>
    </subcellularLocation>
</comment>
<feature type="transmembrane region" description="Helical" evidence="6">
    <location>
        <begin position="171"/>
        <end position="194"/>
    </location>
</feature>
<feature type="transmembrane region" description="Helical" evidence="6">
    <location>
        <begin position="250"/>
        <end position="269"/>
    </location>
</feature>
<protein>
    <recommendedName>
        <fullName evidence="9">O-antigen/teichoic acid export membrane protein</fullName>
    </recommendedName>
</protein>
<dbReference type="Pfam" id="PF01943">
    <property type="entry name" value="Polysacc_synt"/>
    <property type="match status" value="1"/>
</dbReference>